<reference evidence="1 2" key="1">
    <citation type="submission" date="2018-04" db="EMBL/GenBank/DDBJ databases">
        <title>Marixanthomonas spongiae HN-E44 sp. nov., isolated from a marine sponge.</title>
        <authorList>
            <person name="Luo L."/>
            <person name="Zhuang L."/>
        </authorList>
    </citation>
    <scope>NUCLEOTIDE SEQUENCE [LARGE SCALE GENOMIC DNA]</scope>
    <source>
        <strain evidence="1 2">HN-E44</strain>
    </source>
</reference>
<dbReference type="OrthoDB" id="1202801at2"/>
<proteinExistence type="predicted"/>
<keyword evidence="2" id="KW-1185">Reference proteome</keyword>
<gene>
    <name evidence="1" type="ORF">DDV96_14405</name>
</gene>
<evidence type="ECO:0000313" key="1">
    <source>
        <dbReference type="EMBL" id="PVW13106.1"/>
    </source>
</evidence>
<dbReference type="Proteomes" id="UP000245962">
    <property type="component" value="Unassembled WGS sequence"/>
</dbReference>
<dbReference type="EMBL" id="QEHR01000011">
    <property type="protein sequence ID" value="PVW13106.1"/>
    <property type="molecule type" value="Genomic_DNA"/>
</dbReference>
<dbReference type="AlphaFoldDB" id="A0A2U0HW98"/>
<comment type="caution">
    <text evidence="1">The sequence shown here is derived from an EMBL/GenBank/DDBJ whole genome shotgun (WGS) entry which is preliminary data.</text>
</comment>
<name>A0A2U0HW98_9FLAO</name>
<organism evidence="1 2">
    <name type="scientific">Marixanthomonas spongiae</name>
    <dbReference type="NCBI Taxonomy" id="2174845"/>
    <lineage>
        <taxon>Bacteria</taxon>
        <taxon>Pseudomonadati</taxon>
        <taxon>Bacteroidota</taxon>
        <taxon>Flavobacteriia</taxon>
        <taxon>Flavobacteriales</taxon>
        <taxon>Flavobacteriaceae</taxon>
        <taxon>Marixanthomonas</taxon>
    </lineage>
</organism>
<sequence>MDLQADLKWIHKELDKIKDPVFIEAIKNLLKSKKNVAAERISIEQYNKEIDESIAQIEKGEVYTHQEVGERIKQWGKQ</sequence>
<accession>A0A2U0HW98</accession>
<dbReference type="RefSeq" id="WP_116695478.1">
    <property type="nucleotide sequence ID" value="NZ_QEHR01000011.1"/>
</dbReference>
<protein>
    <submittedName>
        <fullName evidence="1">Uncharacterized protein</fullName>
    </submittedName>
</protein>
<evidence type="ECO:0000313" key="2">
    <source>
        <dbReference type="Proteomes" id="UP000245962"/>
    </source>
</evidence>